<organism evidence="3 4">
    <name type="scientific">Eiseniibacteriota bacterium</name>
    <dbReference type="NCBI Taxonomy" id="2212470"/>
    <lineage>
        <taxon>Bacteria</taxon>
        <taxon>Candidatus Eiseniibacteriota</taxon>
    </lineage>
</organism>
<dbReference type="Gene3D" id="3.90.10.10">
    <property type="entry name" value="Cytochrome C3"/>
    <property type="match status" value="2"/>
</dbReference>
<evidence type="ECO:0000313" key="4">
    <source>
        <dbReference type="Proteomes" id="UP000547674"/>
    </source>
</evidence>
<sequence length="212" mass="23881">MFFPKWANKATTLVLLVVPLILVGAISAFAFYISPYTTQVGYAPEQPIPYSHKLHAGELGIDCRYCHTGAEQGPHAGVPPTETCMNCHTQVLADSPHIMKLAESYETGKPIEWVQIHRVPDFVYFDHSVHVNQGVGCVDCHGRIDHMEVVAQEEPLSMGWCLDCHREPEKFLRPNEEITNMAWVAEDQLTLGKELREQYHLNPTTNCSGCHR</sequence>
<evidence type="ECO:0000313" key="3">
    <source>
        <dbReference type="EMBL" id="NNF06297.1"/>
    </source>
</evidence>
<keyword evidence="1" id="KW-1133">Transmembrane helix</keyword>
<evidence type="ECO:0000256" key="1">
    <source>
        <dbReference type="SAM" id="Phobius"/>
    </source>
</evidence>
<feature type="domain" description="Cytochrome c7-like" evidence="2">
    <location>
        <begin position="123"/>
        <end position="212"/>
    </location>
</feature>
<dbReference type="PANTHER" id="PTHR39425">
    <property type="entry name" value="LIPOPROTEIN CYTOCHROME C"/>
    <property type="match status" value="1"/>
</dbReference>
<dbReference type="SUPFAM" id="SSF48695">
    <property type="entry name" value="Multiheme cytochromes"/>
    <property type="match status" value="1"/>
</dbReference>
<dbReference type="EMBL" id="JABDJR010000226">
    <property type="protein sequence ID" value="NNF06297.1"/>
    <property type="molecule type" value="Genomic_DNA"/>
</dbReference>
<keyword evidence="1" id="KW-0472">Membrane</keyword>
<gene>
    <name evidence="3" type="ORF">HKN21_06025</name>
</gene>
<dbReference type="Proteomes" id="UP000547674">
    <property type="component" value="Unassembled WGS sequence"/>
</dbReference>
<protein>
    <submittedName>
        <fullName evidence="3">Cytochrome c3 family protein</fullName>
    </submittedName>
</protein>
<dbReference type="AlphaFoldDB" id="A0A7Y2E8A9"/>
<proteinExistence type="predicted"/>
<name>A0A7Y2E8A9_UNCEI</name>
<keyword evidence="1" id="KW-0812">Transmembrane</keyword>
<reference evidence="3 4" key="1">
    <citation type="submission" date="2020-03" db="EMBL/GenBank/DDBJ databases">
        <title>Metabolic flexibility allows generalist bacteria to become dominant in a frequently disturbed ecosystem.</title>
        <authorList>
            <person name="Chen Y.-J."/>
            <person name="Leung P.M."/>
            <person name="Bay S.K."/>
            <person name="Hugenholtz P."/>
            <person name="Kessler A.J."/>
            <person name="Shelley G."/>
            <person name="Waite D.W."/>
            <person name="Cook P.L."/>
            <person name="Greening C."/>
        </authorList>
    </citation>
    <scope>NUCLEOTIDE SEQUENCE [LARGE SCALE GENOMIC DNA]</scope>
    <source>
        <strain evidence="3">SS_bin_28</strain>
    </source>
</reference>
<evidence type="ECO:0000259" key="2">
    <source>
        <dbReference type="Pfam" id="PF14522"/>
    </source>
</evidence>
<accession>A0A7Y2E8A9</accession>
<dbReference type="Pfam" id="PF14522">
    <property type="entry name" value="Cytochrome_C7"/>
    <property type="match status" value="1"/>
</dbReference>
<feature type="transmembrane region" description="Helical" evidence="1">
    <location>
        <begin position="12"/>
        <end position="33"/>
    </location>
</feature>
<dbReference type="InterPro" id="IPR029467">
    <property type="entry name" value="Cyt_c7-like"/>
</dbReference>
<dbReference type="CDD" id="cd08168">
    <property type="entry name" value="Cytochrom_C3"/>
    <property type="match status" value="1"/>
</dbReference>
<dbReference type="InterPro" id="IPR036280">
    <property type="entry name" value="Multihaem_cyt_sf"/>
</dbReference>
<dbReference type="PANTHER" id="PTHR39425:SF1">
    <property type="entry name" value="CYTOCHROME C7-LIKE DOMAIN-CONTAINING PROTEIN"/>
    <property type="match status" value="1"/>
</dbReference>
<comment type="caution">
    <text evidence="3">The sequence shown here is derived from an EMBL/GenBank/DDBJ whole genome shotgun (WGS) entry which is preliminary data.</text>
</comment>